<feature type="domain" description="SnoaL-like" evidence="1">
    <location>
        <begin position="17"/>
        <end position="126"/>
    </location>
</feature>
<accession>A0A419W852</accession>
<gene>
    <name evidence="2" type="ORF">BC643_1995</name>
</gene>
<dbReference type="EMBL" id="RAPN01000001">
    <property type="protein sequence ID" value="RKD91634.1"/>
    <property type="molecule type" value="Genomic_DNA"/>
</dbReference>
<dbReference type="RefSeq" id="WP_120272914.1">
    <property type="nucleotide sequence ID" value="NZ_RAPN01000001.1"/>
</dbReference>
<evidence type="ECO:0000313" key="2">
    <source>
        <dbReference type="EMBL" id="RKD91634.1"/>
    </source>
</evidence>
<dbReference type="PANTHER" id="PTHR34957:SF1">
    <property type="entry name" value="NUCLEAR TRANSPORT FACTOR 2 (NTF2) FAMILY PROTEIN"/>
    <property type="match status" value="1"/>
</dbReference>
<keyword evidence="3" id="KW-1185">Reference proteome</keyword>
<dbReference type="AlphaFoldDB" id="A0A419W852"/>
<dbReference type="Proteomes" id="UP000283387">
    <property type="component" value="Unassembled WGS sequence"/>
</dbReference>
<comment type="caution">
    <text evidence="2">The sequence shown here is derived from an EMBL/GenBank/DDBJ whole genome shotgun (WGS) entry which is preliminary data.</text>
</comment>
<dbReference type="PANTHER" id="PTHR34957">
    <property type="entry name" value="NUCLEAR TRANSPORT FACTOR 2 (NTF2) FAMILY PROTEIN"/>
    <property type="match status" value="1"/>
</dbReference>
<evidence type="ECO:0000313" key="3">
    <source>
        <dbReference type="Proteomes" id="UP000283387"/>
    </source>
</evidence>
<dbReference type="SUPFAM" id="SSF54427">
    <property type="entry name" value="NTF2-like"/>
    <property type="match status" value="1"/>
</dbReference>
<organism evidence="2 3">
    <name type="scientific">Mangrovibacterium diazotrophicum</name>
    <dbReference type="NCBI Taxonomy" id="1261403"/>
    <lineage>
        <taxon>Bacteria</taxon>
        <taxon>Pseudomonadati</taxon>
        <taxon>Bacteroidota</taxon>
        <taxon>Bacteroidia</taxon>
        <taxon>Marinilabiliales</taxon>
        <taxon>Prolixibacteraceae</taxon>
        <taxon>Mangrovibacterium</taxon>
    </lineage>
</organism>
<dbReference type="InterPro" id="IPR037401">
    <property type="entry name" value="SnoaL-like"/>
</dbReference>
<name>A0A419W852_9BACT</name>
<sequence>MSNEKEVQEASRTFYRALNQMVNGDPEELKAIWSHSNQVSTMHPVGGREIGWDEVWNTWDQVAQVSSDGKVELQDQFICASNDLAYEIGFENAEFKVAGTKTEGHVRVTNIYRKEGGSWKIVHHHTDVVPAMVEVVSKLQESHHEH</sequence>
<dbReference type="Pfam" id="PF13474">
    <property type="entry name" value="SnoaL_3"/>
    <property type="match status" value="1"/>
</dbReference>
<dbReference type="Gene3D" id="3.10.450.50">
    <property type="match status" value="1"/>
</dbReference>
<protein>
    <submittedName>
        <fullName evidence="2">SnoaL-like protein</fullName>
    </submittedName>
</protein>
<dbReference type="OrthoDB" id="1495314at2"/>
<dbReference type="InterPro" id="IPR032710">
    <property type="entry name" value="NTF2-like_dom_sf"/>
</dbReference>
<reference evidence="2 3" key="1">
    <citation type="submission" date="2018-09" db="EMBL/GenBank/DDBJ databases">
        <title>Genomic Encyclopedia of Archaeal and Bacterial Type Strains, Phase II (KMG-II): from individual species to whole genera.</title>
        <authorList>
            <person name="Goeker M."/>
        </authorList>
    </citation>
    <scope>NUCLEOTIDE SEQUENCE [LARGE SCALE GENOMIC DNA]</scope>
    <source>
        <strain evidence="2 3">DSM 27148</strain>
    </source>
</reference>
<proteinExistence type="predicted"/>
<evidence type="ECO:0000259" key="1">
    <source>
        <dbReference type="Pfam" id="PF13474"/>
    </source>
</evidence>